<organism evidence="3 4">
    <name type="scientific">Armadillidium nasatum</name>
    <dbReference type="NCBI Taxonomy" id="96803"/>
    <lineage>
        <taxon>Eukaryota</taxon>
        <taxon>Metazoa</taxon>
        <taxon>Ecdysozoa</taxon>
        <taxon>Arthropoda</taxon>
        <taxon>Crustacea</taxon>
        <taxon>Multicrustacea</taxon>
        <taxon>Malacostraca</taxon>
        <taxon>Eumalacostraca</taxon>
        <taxon>Peracarida</taxon>
        <taxon>Isopoda</taxon>
        <taxon>Oniscidea</taxon>
        <taxon>Crinocheta</taxon>
        <taxon>Armadillidiidae</taxon>
        <taxon>Armadillidium</taxon>
    </lineage>
</organism>
<feature type="non-terminal residue" evidence="3">
    <location>
        <position position="186"/>
    </location>
</feature>
<dbReference type="PANTHER" id="PTHR46197:SF3">
    <property type="entry name" value="AB HYDROLASE-1 DOMAIN-CONTAINING PROTEIN"/>
    <property type="match status" value="1"/>
</dbReference>
<accession>A0A5N5SK66</accession>
<reference evidence="3 4" key="1">
    <citation type="journal article" date="2019" name="PLoS Biol.">
        <title>Sex chromosomes control vertical transmission of feminizing Wolbachia symbionts in an isopod.</title>
        <authorList>
            <person name="Becking T."/>
            <person name="Chebbi M.A."/>
            <person name="Giraud I."/>
            <person name="Moumen B."/>
            <person name="Laverre T."/>
            <person name="Caubet Y."/>
            <person name="Peccoud J."/>
            <person name="Gilbert C."/>
            <person name="Cordaux R."/>
        </authorList>
    </citation>
    <scope>NUCLEOTIDE SEQUENCE [LARGE SCALE GENOMIC DNA]</scope>
    <source>
        <strain evidence="3">ANa2</strain>
        <tissue evidence="3">Whole body excluding digestive tract and cuticle</tissue>
    </source>
</reference>
<dbReference type="AlphaFoldDB" id="A0A5N5SK66"/>
<dbReference type="Proteomes" id="UP000326759">
    <property type="component" value="Unassembled WGS sequence"/>
</dbReference>
<dbReference type="EMBL" id="SEYY01024108">
    <property type="protein sequence ID" value="KAB7494376.1"/>
    <property type="molecule type" value="Genomic_DNA"/>
</dbReference>
<protein>
    <submittedName>
        <fullName evidence="3">Protein ABHD14B</fullName>
    </submittedName>
</protein>
<comment type="subcellular location">
    <subcellularLocation>
        <location evidence="1">Cytoplasm</location>
    </subcellularLocation>
</comment>
<dbReference type="InterPro" id="IPR029058">
    <property type="entry name" value="AB_hydrolase_fold"/>
</dbReference>
<dbReference type="Gene3D" id="3.40.50.1820">
    <property type="entry name" value="alpha/beta hydrolase"/>
    <property type="match status" value="1"/>
</dbReference>
<dbReference type="PANTHER" id="PTHR46197">
    <property type="entry name" value="PROTEIN ABHD14B-LIKE"/>
    <property type="match status" value="1"/>
</dbReference>
<evidence type="ECO:0000313" key="3">
    <source>
        <dbReference type="EMBL" id="KAB7494376.1"/>
    </source>
</evidence>
<name>A0A5N5SK66_9CRUS</name>
<evidence type="ECO:0000313" key="4">
    <source>
        <dbReference type="Proteomes" id="UP000326759"/>
    </source>
</evidence>
<dbReference type="GO" id="GO:0005737">
    <property type="term" value="C:cytoplasm"/>
    <property type="evidence" value="ECO:0007669"/>
    <property type="project" value="UniProtKB-SubCell"/>
</dbReference>
<evidence type="ECO:0000256" key="1">
    <source>
        <dbReference type="ARBA" id="ARBA00004496"/>
    </source>
</evidence>
<dbReference type="OrthoDB" id="284184at2759"/>
<proteinExistence type="predicted"/>
<gene>
    <name evidence="3" type="primary">ABHD14B</name>
    <name evidence="3" type="ORF">Anas_02430</name>
</gene>
<evidence type="ECO:0000256" key="2">
    <source>
        <dbReference type="ARBA" id="ARBA00022490"/>
    </source>
</evidence>
<keyword evidence="4" id="KW-1185">Reference proteome</keyword>
<comment type="caution">
    <text evidence="3">The sequence shown here is derived from an EMBL/GenBank/DDBJ whole genome shotgun (WGS) entry which is preliminary data.</text>
</comment>
<keyword evidence="2" id="KW-0963">Cytoplasm</keyword>
<sequence>MTMNFNVRPSVLLPIILLFGGLFLFTLLSLSDNKEDQIPRVRIRNQRNSNNVDTFYREAHPPPGVEPSHQSVLLLHGANFKSLTWVELKTINQLAAMGHRVVAVDLPGYGETKSTVGDKGNYLKEFIDRMKLQNFIIVSPSMSGGFSIPYIIKNSKDLDGYVPVAPVHTNEIVHDAPNIMVIYIIY</sequence>
<dbReference type="SUPFAM" id="SSF53474">
    <property type="entry name" value="alpha/beta-Hydrolases"/>
    <property type="match status" value="1"/>
</dbReference>